<feature type="domain" description="DUF5641" evidence="1">
    <location>
        <begin position="157"/>
        <end position="250"/>
    </location>
</feature>
<dbReference type="Pfam" id="PF18701">
    <property type="entry name" value="DUF5641"/>
    <property type="match status" value="1"/>
</dbReference>
<dbReference type="InterPro" id="IPR040676">
    <property type="entry name" value="DUF5641"/>
</dbReference>
<evidence type="ECO:0000313" key="2">
    <source>
        <dbReference type="EMBL" id="CAG2188606.1"/>
    </source>
</evidence>
<dbReference type="OrthoDB" id="6768042at2759"/>
<protein>
    <recommendedName>
        <fullName evidence="1">DUF5641 domain-containing protein</fullName>
    </recommendedName>
</protein>
<proteinExistence type="predicted"/>
<dbReference type="PANTHER" id="PTHR47331:SF1">
    <property type="entry name" value="GAG-LIKE PROTEIN"/>
    <property type="match status" value="1"/>
</dbReference>
<dbReference type="AlphaFoldDB" id="A0A8S3PXA9"/>
<evidence type="ECO:0000313" key="3">
    <source>
        <dbReference type="Proteomes" id="UP000683360"/>
    </source>
</evidence>
<dbReference type="PANTHER" id="PTHR47331">
    <property type="entry name" value="PHD-TYPE DOMAIN-CONTAINING PROTEIN"/>
    <property type="match status" value="1"/>
</dbReference>
<keyword evidence="3" id="KW-1185">Reference proteome</keyword>
<dbReference type="Proteomes" id="UP000683360">
    <property type="component" value="Unassembled WGS sequence"/>
</dbReference>
<sequence length="252" mass="29184">MQGPSWISDENSWPTWTPQVKQETLLLTTTDDSEKMNPCVLNGISKIIDISRFSSLKKLLRVTCYVFKFVNLCKSKRPYNLRKYARHGKYITKDEIDRATRTWITDIQNGKFSSEKEQLVNPSKDKNLPLGRRLSQENNSYSEDNNLNLDFTEANKRFNHKVTLIEHFAKRWRMEYLTGLREFHRVAGDQSAHVKIGSVVQIMDNSPRMMWKLAVIEDLITGKDGVVRAVKLRTSNGLITTRPIVKLVPLEI</sequence>
<name>A0A8S3PXA9_MYTED</name>
<accession>A0A8S3PXA9</accession>
<dbReference type="EMBL" id="CAJPWZ010000266">
    <property type="protein sequence ID" value="CAG2188606.1"/>
    <property type="molecule type" value="Genomic_DNA"/>
</dbReference>
<evidence type="ECO:0000259" key="1">
    <source>
        <dbReference type="Pfam" id="PF18701"/>
    </source>
</evidence>
<gene>
    <name evidence="2" type="ORF">MEDL_4018</name>
</gene>
<organism evidence="2 3">
    <name type="scientific">Mytilus edulis</name>
    <name type="common">Blue mussel</name>
    <dbReference type="NCBI Taxonomy" id="6550"/>
    <lineage>
        <taxon>Eukaryota</taxon>
        <taxon>Metazoa</taxon>
        <taxon>Spiralia</taxon>
        <taxon>Lophotrochozoa</taxon>
        <taxon>Mollusca</taxon>
        <taxon>Bivalvia</taxon>
        <taxon>Autobranchia</taxon>
        <taxon>Pteriomorphia</taxon>
        <taxon>Mytilida</taxon>
        <taxon>Mytiloidea</taxon>
        <taxon>Mytilidae</taxon>
        <taxon>Mytilinae</taxon>
        <taxon>Mytilus</taxon>
    </lineage>
</organism>
<comment type="caution">
    <text evidence="2">The sequence shown here is derived from an EMBL/GenBank/DDBJ whole genome shotgun (WGS) entry which is preliminary data.</text>
</comment>
<reference evidence="2" key="1">
    <citation type="submission" date="2021-03" db="EMBL/GenBank/DDBJ databases">
        <authorList>
            <person name="Bekaert M."/>
        </authorList>
    </citation>
    <scope>NUCLEOTIDE SEQUENCE</scope>
</reference>